<accession>A0A200QSE9</accession>
<dbReference type="InParanoid" id="A0A200QSE9"/>
<evidence type="ECO:0000313" key="3">
    <source>
        <dbReference type="Proteomes" id="UP000195402"/>
    </source>
</evidence>
<dbReference type="STRING" id="56857.A0A200QSE9"/>
<dbReference type="FunCoup" id="A0A200QSE9">
    <property type="interactions" value="508"/>
</dbReference>
<organism evidence="2 3">
    <name type="scientific">Macleaya cordata</name>
    <name type="common">Five-seeded plume-poppy</name>
    <name type="synonym">Bocconia cordata</name>
    <dbReference type="NCBI Taxonomy" id="56857"/>
    <lineage>
        <taxon>Eukaryota</taxon>
        <taxon>Viridiplantae</taxon>
        <taxon>Streptophyta</taxon>
        <taxon>Embryophyta</taxon>
        <taxon>Tracheophyta</taxon>
        <taxon>Spermatophyta</taxon>
        <taxon>Magnoliopsida</taxon>
        <taxon>Ranunculales</taxon>
        <taxon>Papaveraceae</taxon>
        <taxon>Papaveroideae</taxon>
        <taxon>Macleaya</taxon>
    </lineage>
</organism>
<reference evidence="2 3" key="1">
    <citation type="journal article" date="2017" name="Mol. Plant">
        <title>The Genome of Medicinal Plant Macleaya cordata Provides New Insights into Benzylisoquinoline Alkaloids Metabolism.</title>
        <authorList>
            <person name="Liu X."/>
            <person name="Liu Y."/>
            <person name="Huang P."/>
            <person name="Ma Y."/>
            <person name="Qing Z."/>
            <person name="Tang Q."/>
            <person name="Cao H."/>
            <person name="Cheng P."/>
            <person name="Zheng Y."/>
            <person name="Yuan Z."/>
            <person name="Zhou Y."/>
            <person name="Liu J."/>
            <person name="Tang Z."/>
            <person name="Zhuo Y."/>
            <person name="Zhang Y."/>
            <person name="Yu L."/>
            <person name="Huang J."/>
            <person name="Yang P."/>
            <person name="Peng Q."/>
            <person name="Zhang J."/>
            <person name="Jiang W."/>
            <person name="Zhang Z."/>
            <person name="Lin K."/>
            <person name="Ro D.K."/>
            <person name="Chen X."/>
            <person name="Xiong X."/>
            <person name="Shang Y."/>
            <person name="Huang S."/>
            <person name="Zeng J."/>
        </authorList>
    </citation>
    <scope>NUCLEOTIDE SEQUENCE [LARGE SCALE GENOMIC DNA]</scope>
    <source>
        <strain evidence="3">cv. BLH2017</strain>
        <tissue evidence="2">Root</tissue>
    </source>
</reference>
<dbReference type="OrthoDB" id="9970435at2759"/>
<dbReference type="EMBL" id="MVGT01001146">
    <property type="protein sequence ID" value="OVA13406.1"/>
    <property type="molecule type" value="Genomic_DNA"/>
</dbReference>
<keyword evidence="3" id="KW-1185">Reference proteome</keyword>
<dbReference type="Proteomes" id="UP000195402">
    <property type="component" value="Unassembled WGS sequence"/>
</dbReference>
<sequence>MGGCVSAPDRRVYQRKHYRPRLSKRRAKFSTPVPEAPIKRISDAGKVTDFALSEFLHVDFEKGATTTCRRSEVSNSTFHLTQLQWHHSQIEANVICQEDAWFDSVSILESDSDDDFVSVHGDCFPCVGNAIGNASSGQVLQYESASCFADTRCKYKEFYESTPTSFAVERFLKIDGGKSEKFCKDVNSEADPFAVLSTQGYDLSCLGKADEVCTKKMKVLQDAYGSFNGRKEDRHDFEEKTQDNTLKSCLPRLVPSVSFNDKNLPSSPGPLSQRRKSAVIRLSFKRKSYEGDEATEFCASKNFLYRPRAGLVIPCSMREKPTSGCWSPLEPSVFKLRGENYFRHRKSPAPNYSPYTPIGLDLFACQRKIHHIAQHLELPSFKAHEKVPSLLIVNIQLPTYSAAMFLGDSDGEGMSLVLYFKVSETFDEEVSSSFQDSIKRFIEDETEKVKGFAMDSSVSFRERLKIMAGVVNPDDLSLSSAERKLLNAYNDKPVLSRPQHNFYRGSNYFEIDLDIHRFSYISRKGLESFRERLKNGILDLGLTIQAQKQEELPEKVLCCMRLNKIDFVDHGQIPTLVTINDDA</sequence>
<dbReference type="OMA" id="LMDHASF"/>
<protein>
    <recommendedName>
        <fullName evidence="1">Protein ENHANCED DISEASE RESISTANCE 2 C-terminal domain-containing protein</fullName>
    </recommendedName>
</protein>
<comment type="caution">
    <text evidence="2">The sequence shown here is derived from an EMBL/GenBank/DDBJ whole genome shotgun (WGS) entry which is preliminary data.</text>
</comment>
<dbReference type="PANTHER" id="PTHR31558:SF40">
    <property type="entry name" value="EXPRESSED PROTEIN"/>
    <property type="match status" value="1"/>
</dbReference>
<gene>
    <name evidence="2" type="ORF">BVC80_8771g26</name>
</gene>
<dbReference type="PANTHER" id="PTHR31558">
    <property type="entry name" value="CW14 PROTEIN"/>
    <property type="match status" value="1"/>
</dbReference>
<dbReference type="AlphaFoldDB" id="A0A200QSE9"/>
<evidence type="ECO:0000259" key="1">
    <source>
        <dbReference type="Pfam" id="PF07059"/>
    </source>
</evidence>
<evidence type="ECO:0000313" key="2">
    <source>
        <dbReference type="EMBL" id="OVA13406.1"/>
    </source>
</evidence>
<dbReference type="InterPro" id="IPR009769">
    <property type="entry name" value="EDR2_C"/>
</dbReference>
<name>A0A200QSE9_MACCD</name>
<feature type="domain" description="Protein ENHANCED DISEASE RESISTANCE 2 C-terminal" evidence="1">
    <location>
        <begin position="326"/>
        <end position="566"/>
    </location>
</feature>
<dbReference type="Pfam" id="PF07059">
    <property type="entry name" value="EDR2_C"/>
    <property type="match status" value="1"/>
</dbReference>
<proteinExistence type="predicted"/>